<sequence length="178" mass="19633">MNNTTAAPTSDFPTEGRIAAVDYGTVRIGIAICDPDRILASPLEVHPVTQPDAGGYEADEKYFCKLAIEERVSAWVVGLPIHCDGGESDKSAEARKFAIWLKRVTQLPTRLFDERYTTVAANQKIRQSKTTRKKTKKRIDAIAAQVLLESFLEACRYRGELAGNDLEDVSSTGESLID</sequence>
<evidence type="ECO:0000256" key="1">
    <source>
        <dbReference type="ARBA" id="ARBA00022490"/>
    </source>
</evidence>
<dbReference type="SMART" id="SM00732">
    <property type="entry name" value="YqgFc"/>
    <property type="match status" value="1"/>
</dbReference>
<dbReference type="CDD" id="cd16964">
    <property type="entry name" value="YqgF"/>
    <property type="match status" value="1"/>
</dbReference>
<comment type="similarity">
    <text evidence="5">Belongs to the YqgF HJR family.</text>
</comment>
<comment type="function">
    <text evidence="5">Could be a nuclease involved in processing of the 5'-end of pre-16S rRNA.</text>
</comment>
<organism evidence="7 8">
    <name type="scientific">Aporhodopirellula aestuarii</name>
    <dbReference type="NCBI Taxonomy" id="2950107"/>
    <lineage>
        <taxon>Bacteria</taxon>
        <taxon>Pseudomonadati</taxon>
        <taxon>Planctomycetota</taxon>
        <taxon>Planctomycetia</taxon>
        <taxon>Pirellulales</taxon>
        <taxon>Pirellulaceae</taxon>
        <taxon>Aporhodopirellula</taxon>
    </lineage>
</organism>
<keyword evidence="1 5" id="KW-0963">Cytoplasm</keyword>
<dbReference type="InterPro" id="IPR006641">
    <property type="entry name" value="YqgF/RNaseH-like_dom"/>
</dbReference>
<comment type="caution">
    <text evidence="7">The sequence shown here is derived from an EMBL/GenBank/DDBJ whole genome shotgun (WGS) entry which is preliminary data.</text>
</comment>
<evidence type="ECO:0000313" key="7">
    <source>
        <dbReference type="EMBL" id="MCM2373080.1"/>
    </source>
</evidence>
<dbReference type="Pfam" id="PF03652">
    <property type="entry name" value="RuvX"/>
    <property type="match status" value="1"/>
</dbReference>
<dbReference type="Proteomes" id="UP001202961">
    <property type="component" value="Unassembled WGS sequence"/>
</dbReference>
<keyword evidence="2 5" id="KW-0690">Ribosome biogenesis</keyword>
<proteinExistence type="inferred from homology"/>
<dbReference type="HAMAP" id="MF_00651">
    <property type="entry name" value="Nuclease_YqgF"/>
    <property type="match status" value="1"/>
</dbReference>
<keyword evidence="4 5" id="KW-0378">Hydrolase</keyword>
<evidence type="ECO:0000256" key="3">
    <source>
        <dbReference type="ARBA" id="ARBA00022722"/>
    </source>
</evidence>
<name>A0ABT0U837_9BACT</name>
<comment type="subcellular location">
    <subcellularLocation>
        <location evidence="5">Cytoplasm</location>
    </subcellularLocation>
</comment>
<dbReference type="InterPro" id="IPR012337">
    <property type="entry name" value="RNaseH-like_sf"/>
</dbReference>
<keyword evidence="8" id="KW-1185">Reference proteome</keyword>
<evidence type="ECO:0000256" key="5">
    <source>
        <dbReference type="HAMAP-Rule" id="MF_00651"/>
    </source>
</evidence>
<evidence type="ECO:0000259" key="6">
    <source>
        <dbReference type="SMART" id="SM00732"/>
    </source>
</evidence>
<dbReference type="Gene3D" id="3.30.420.140">
    <property type="entry name" value="YqgF/RNase H-like domain"/>
    <property type="match status" value="1"/>
</dbReference>
<dbReference type="InterPro" id="IPR037027">
    <property type="entry name" value="YqgF/RNaseH-like_dom_sf"/>
</dbReference>
<evidence type="ECO:0000256" key="4">
    <source>
        <dbReference type="ARBA" id="ARBA00022801"/>
    </source>
</evidence>
<dbReference type="SUPFAM" id="SSF53098">
    <property type="entry name" value="Ribonuclease H-like"/>
    <property type="match status" value="1"/>
</dbReference>
<evidence type="ECO:0000313" key="8">
    <source>
        <dbReference type="Proteomes" id="UP001202961"/>
    </source>
</evidence>
<gene>
    <name evidence="7" type="primary">ruvX</name>
    <name evidence="7" type="ORF">NB063_20900</name>
</gene>
<dbReference type="InterPro" id="IPR005227">
    <property type="entry name" value="YqgF"/>
</dbReference>
<dbReference type="RefSeq" id="WP_250930713.1">
    <property type="nucleotide sequence ID" value="NZ_JAMQBK010000060.1"/>
</dbReference>
<dbReference type="PANTHER" id="PTHR33317:SF4">
    <property type="entry name" value="POLYNUCLEOTIDYL TRANSFERASE, RIBONUCLEASE H-LIKE SUPERFAMILY PROTEIN"/>
    <property type="match status" value="1"/>
</dbReference>
<dbReference type="EC" id="3.1.-.-" evidence="5"/>
<dbReference type="PANTHER" id="PTHR33317">
    <property type="entry name" value="POLYNUCLEOTIDYL TRANSFERASE, RIBONUCLEASE H-LIKE SUPERFAMILY PROTEIN"/>
    <property type="match status" value="1"/>
</dbReference>
<accession>A0ABT0U837</accession>
<dbReference type="NCBIfam" id="TIGR00250">
    <property type="entry name" value="RNAse_H_YqgF"/>
    <property type="match status" value="1"/>
</dbReference>
<evidence type="ECO:0000256" key="2">
    <source>
        <dbReference type="ARBA" id="ARBA00022517"/>
    </source>
</evidence>
<keyword evidence="3 5" id="KW-0540">Nuclease</keyword>
<protein>
    <recommendedName>
        <fullName evidence="5">Putative pre-16S rRNA nuclease</fullName>
        <ecNumber evidence="5">3.1.-.-</ecNumber>
    </recommendedName>
</protein>
<reference evidence="7 8" key="1">
    <citation type="journal article" date="2022" name="Syst. Appl. Microbiol.">
        <title>Rhodopirellula aestuarii sp. nov., a novel member of the genus Rhodopirellula isolated from brackish sediments collected in the Tagus River estuary, Portugal.</title>
        <authorList>
            <person name="Vitorino I.R."/>
            <person name="Klimek D."/>
            <person name="Calusinska M."/>
            <person name="Lobo-da-Cunha A."/>
            <person name="Vasconcelos V."/>
            <person name="Lage O.M."/>
        </authorList>
    </citation>
    <scope>NUCLEOTIDE SEQUENCE [LARGE SCALE GENOMIC DNA]</scope>
    <source>
        <strain evidence="7 8">ICT_H3.1</strain>
    </source>
</reference>
<feature type="domain" description="YqgF/RNase H-like" evidence="6">
    <location>
        <begin position="16"/>
        <end position="121"/>
    </location>
</feature>
<dbReference type="EMBL" id="JAMQBK010000060">
    <property type="protein sequence ID" value="MCM2373080.1"/>
    <property type="molecule type" value="Genomic_DNA"/>
</dbReference>